<sequence length="112" mass="12311">MVLHFGQESRLGLAYIPAPPSNGPETVTSSGDTNRARAPRKTHQMPSVSVFTGMEKPPTGVIWSITPLERIVRRAILAAIPYHSLVPSRDVSAVISEAKVQMFPRKYQSRGE</sequence>
<dbReference type="OrthoDB" id="185373at2759"/>
<gene>
    <name evidence="2" type="ORF">A0H81_08158</name>
</gene>
<dbReference type="Proteomes" id="UP000092993">
    <property type="component" value="Unassembled WGS sequence"/>
</dbReference>
<feature type="compositionally biased region" description="Polar residues" evidence="1">
    <location>
        <begin position="23"/>
        <end position="33"/>
    </location>
</feature>
<dbReference type="EMBL" id="LUGG01000010">
    <property type="protein sequence ID" value="OBZ71989.1"/>
    <property type="molecule type" value="Genomic_DNA"/>
</dbReference>
<protein>
    <submittedName>
        <fullName evidence="2">Uncharacterized protein</fullName>
    </submittedName>
</protein>
<reference evidence="2 3" key="1">
    <citation type="submission" date="2016-03" db="EMBL/GenBank/DDBJ databases">
        <title>Whole genome sequencing of Grifola frondosa 9006-11.</title>
        <authorList>
            <person name="Min B."/>
            <person name="Park H."/>
            <person name="Kim J.-G."/>
            <person name="Cho H."/>
            <person name="Oh Y.-L."/>
            <person name="Kong W.-S."/>
            <person name="Choi I.-G."/>
        </authorList>
    </citation>
    <scope>NUCLEOTIDE SEQUENCE [LARGE SCALE GENOMIC DNA]</scope>
    <source>
        <strain evidence="2 3">9006-11</strain>
    </source>
</reference>
<evidence type="ECO:0000313" key="3">
    <source>
        <dbReference type="Proteomes" id="UP000092993"/>
    </source>
</evidence>
<evidence type="ECO:0000256" key="1">
    <source>
        <dbReference type="SAM" id="MobiDB-lite"/>
    </source>
</evidence>
<comment type="caution">
    <text evidence="2">The sequence shown here is derived from an EMBL/GenBank/DDBJ whole genome shotgun (WGS) entry which is preliminary data.</text>
</comment>
<dbReference type="AlphaFoldDB" id="A0A1C7M6J5"/>
<keyword evidence="3" id="KW-1185">Reference proteome</keyword>
<accession>A0A1C7M6J5</accession>
<proteinExistence type="predicted"/>
<evidence type="ECO:0000313" key="2">
    <source>
        <dbReference type="EMBL" id="OBZ71989.1"/>
    </source>
</evidence>
<feature type="region of interest" description="Disordered" evidence="1">
    <location>
        <begin position="14"/>
        <end position="52"/>
    </location>
</feature>
<name>A0A1C7M6J5_GRIFR</name>
<organism evidence="2 3">
    <name type="scientific">Grifola frondosa</name>
    <name type="common">Maitake</name>
    <name type="synonym">Polyporus frondosus</name>
    <dbReference type="NCBI Taxonomy" id="5627"/>
    <lineage>
        <taxon>Eukaryota</taxon>
        <taxon>Fungi</taxon>
        <taxon>Dikarya</taxon>
        <taxon>Basidiomycota</taxon>
        <taxon>Agaricomycotina</taxon>
        <taxon>Agaricomycetes</taxon>
        <taxon>Polyporales</taxon>
        <taxon>Grifolaceae</taxon>
        <taxon>Grifola</taxon>
    </lineage>
</organism>